<protein>
    <recommendedName>
        <fullName evidence="3">DUF6377 domain-containing protein</fullName>
    </recommendedName>
</protein>
<dbReference type="EMBL" id="JAHXCT010000002">
    <property type="protein sequence ID" value="MBW4768722.1"/>
    <property type="molecule type" value="Genomic_DNA"/>
</dbReference>
<keyword evidence="5" id="KW-1185">Reference proteome</keyword>
<keyword evidence="2" id="KW-0732">Signal</keyword>
<evidence type="ECO:0000259" key="3">
    <source>
        <dbReference type="Pfam" id="PF19904"/>
    </source>
</evidence>
<sequence>MIRLVNIFILLFVCHCLNAKNTTFPTLEDLDKVVANQQIYTNARLRMLDSLKSDLRKADDLHKKYAIEKELFAGYQSFVVDSALLYAQKKLSLAQRLNDAEELSYSYLDVASMLIKGGNYKEANEVLQRLNVRNASSNLRNYYYTVNQDLYTTLQTVSLTANERKLYNEKSSLYKDSILSLKLDPSVWVVTDRMMDKHRYKDALQILLKEYPTLNVDDRRMAYVAYSISDIYRLMGNREKEKQYLIVSAIADIKSAVKEYISLRRLATLLYEDGDIERSYLYMKRALEDAIYCNARLRVIEVSDIMPIINKAYEDKTQREKRITLLALVSISVLSLMLIGLVFLLRRQMKKLSVTQRALRDKNAELYQLNDVLSKTNDALSESNDSLSEASRIKDMYIAQFMTECSTYIDKMELYRKQLRKVATTGSKAELLDILKSPTFIEKEVDAFFATFDATFLSLFPNFVHDFNQLLLPESQVVNKKDKRLNTELRICALIRLGISDNERLAAFLRCSKATIYSYRSRTRLKSLQPDLFEEQLMNL</sequence>
<feature type="chain" id="PRO_5045482511" description="DUF6377 domain-containing protein" evidence="2">
    <location>
        <begin position="20"/>
        <end position="540"/>
    </location>
</feature>
<feature type="domain" description="DUF6377" evidence="3">
    <location>
        <begin position="252"/>
        <end position="506"/>
    </location>
</feature>
<evidence type="ECO:0000313" key="5">
    <source>
        <dbReference type="Proteomes" id="UP000788426"/>
    </source>
</evidence>
<gene>
    <name evidence="4" type="ORF">KZO38_02965</name>
</gene>
<evidence type="ECO:0000256" key="1">
    <source>
        <dbReference type="SAM" id="Phobius"/>
    </source>
</evidence>
<keyword evidence="1" id="KW-0812">Transmembrane</keyword>
<reference evidence="4 5" key="1">
    <citation type="submission" date="2021-07" db="EMBL/GenBank/DDBJ databases">
        <title>Genomic diversity and antimicrobial resistance of Prevotella spp. isolated from chronic lung disease airways.</title>
        <authorList>
            <person name="Webb K.A."/>
            <person name="Olagoke O.S."/>
            <person name="Baird T."/>
            <person name="Neill J."/>
            <person name="Pham A."/>
            <person name="Wells T.J."/>
            <person name="Ramsay K.A."/>
            <person name="Bell S.C."/>
            <person name="Sarovich D.S."/>
            <person name="Price E.P."/>
        </authorList>
    </citation>
    <scope>NUCLEOTIDE SEQUENCE [LARGE SCALE GENOMIC DNA]</scope>
    <source>
        <strain evidence="4 5">SCHI0011.S.12</strain>
    </source>
</reference>
<keyword evidence="1" id="KW-1133">Transmembrane helix</keyword>
<dbReference type="InterPro" id="IPR045957">
    <property type="entry name" value="DUF6377"/>
</dbReference>
<evidence type="ECO:0000313" key="4">
    <source>
        <dbReference type="EMBL" id="MBW4768722.1"/>
    </source>
</evidence>
<keyword evidence="1" id="KW-0472">Membrane</keyword>
<feature type="transmembrane region" description="Helical" evidence="1">
    <location>
        <begin position="323"/>
        <end position="345"/>
    </location>
</feature>
<proteinExistence type="predicted"/>
<dbReference type="RefSeq" id="WP_219479680.1">
    <property type="nucleotide sequence ID" value="NZ_JAHXCT010000002.1"/>
</dbReference>
<dbReference type="Proteomes" id="UP000788426">
    <property type="component" value="Unassembled WGS sequence"/>
</dbReference>
<comment type="caution">
    <text evidence="4">The sequence shown here is derived from an EMBL/GenBank/DDBJ whole genome shotgun (WGS) entry which is preliminary data.</text>
</comment>
<feature type="signal peptide" evidence="2">
    <location>
        <begin position="1"/>
        <end position="19"/>
    </location>
</feature>
<evidence type="ECO:0000256" key="2">
    <source>
        <dbReference type="SAM" id="SignalP"/>
    </source>
</evidence>
<accession>A0ABS6YAZ2</accession>
<dbReference type="Pfam" id="PF19904">
    <property type="entry name" value="DUF6377"/>
    <property type="match status" value="1"/>
</dbReference>
<organism evidence="4 5">
    <name type="scientific">Hoylesella nanceiensis</name>
    <dbReference type="NCBI Taxonomy" id="425941"/>
    <lineage>
        <taxon>Bacteria</taxon>
        <taxon>Pseudomonadati</taxon>
        <taxon>Bacteroidota</taxon>
        <taxon>Bacteroidia</taxon>
        <taxon>Bacteroidales</taxon>
        <taxon>Prevotellaceae</taxon>
        <taxon>Hoylesella</taxon>
    </lineage>
</organism>
<name>A0ABS6YAZ2_9BACT</name>